<dbReference type="Proteomes" id="UP000075606">
    <property type="component" value="Unassembled WGS sequence"/>
</dbReference>
<dbReference type="SUPFAM" id="SSF46689">
    <property type="entry name" value="Homeodomain-like"/>
    <property type="match status" value="1"/>
</dbReference>
<evidence type="ECO:0008006" key="3">
    <source>
        <dbReference type="Google" id="ProtNLM"/>
    </source>
</evidence>
<organism evidence="1 2">
    <name type="scientific">Roseivirga spongicola</name>
    <dbReference type="NCBI Taxonomy" id="333140"/>
    <lineage>
        <taxon>Bacteria</taxon>
        <taxon>Pseudomonadati</taxon>
        <taxon>Bacteroidota</taxon>
        <taxon>Cytophagia</taxon>
        <taxon>Cytophagales</taxon>
        <taxon>Roseivirgaceae</taxon>
        <taxon>Roseivirga</taxon>
    </lineage>
</organism>
<gene>
    <name evidence="1" type="ORF">AWW68_00560</name>
</gene>
<reference evidence="1 2" key="1">
    <citation type="submission" date="2016-01" db="EMBL/GenBank/DDBJ databases">
        <title>Genome sequencing of Roseivirga spongicola UST030701-084.</title>
        <authorList>
            <person name="Selvaratnam C."/>
            <person name="Thevarajoo S."/>
            <person name="Goh K.M."/>
            <person name="Ee R."/>
            <person name="Chan K.-G."/>
            <person name="Chong C.S."/>
        </authorList>
    </citation>
    <scope>NUCLEOTIDE SEQUENCE [LARGE SCALE GENOMIC DNA]</scope>
    <source>
        <strain evidence="1 2">UST030701-084</strain>
    </source>
</reference>
<dbReference type="OrthoDB" id="9809515at2"/>
<protein>
    <recommendedName>
        <fullName evidence="3">Antitoxin</fullName>
    </recommendedName>
</protein>
<dbReference type="InterPro" id="IPR007367">
    <property type="entry name" value="DUF433"/>
</dbReference>
<dbReference type="AlphaFoldDB" id="A0A150XF50"/>
<accession>A0A150XF50</accession>
<dbReference type="RefSeq" id="WP_068215489.1">
    <property type="nucleotide sequence ID" value="NZ_CP139724.1"/>
</dbReference>
<comment type="caution">
    <text evidence="1">The sequence shown here is derived from an EMBL/GenBank/DDBJ whole genome shotgun (WGS) entry which is preliminary data.</text>
</comment>
<dbReference type="PANTHER" id="PTHR34849">
    <property type="entry name" value="SSL5025 PROTEIN"/>
    <property type="match status" value="1"/>
</dbReference>
<name>A0A150XF50_9BACT</name>
<dbReference type="Pfam" id="PF04255">
    <property type="entry name" value="DUF433"/>
    <property type="match status" value="1"/>
</dbReference>
<dbReference type="Gene3D" id="1.10.10.10">
    <property type="entry name" value="Winged helix-like DNA-binding domain superfamily/Winged helix DNA-binding domain"/>
    <property type="match status" value="1"/>
</dbReference>
<dbReference type="PANTHER" id="PTHR34849:SF5">
    <property type="entry name" value="SSL2733 PROTEIN"/>
    <property type="match status" value="1"/>
</dbReference>
<proteinExistence type="predicted"/>
<sequence length="73" mass="8521">MNYQEFLEIRADKRFGKPTIKGTRISVYDVLNWLSNGMSREDIKSDFEEISDKMIDACLAYAADKERRLISVK</sequence>
<evidence type="ECO:0000313" key="1">
    <source>
        <dbReference type="EMBL" id="KYG77294.1"/>
    </source>
</evidence>
<dbReference type="InterPro" id="IPR036388">
    <property type="entry name" value="WH-like_DNA-bd_sf"/>
</dbReference>
<dbReference type="EMBL" id="LRPC01000001">
    <property type="protein sequence ID" value="KYG77294.1"/>
    <property type="molecule type" value="Genomic_DNA"/>
</dbReference>
<dbReference type="InterPro" id="IPR009057">
    <property type="entry name" value="Homeodomain-like_sf"/>
</dbReference>
<evidence type="ECO:0000313" key="2">
    <source>
        <dbReference type="Proteomes" id="UP000075606"/>
    </source>
</evidence>
<keyword evidence="2" id="KW-1185">Reference proteome</keyword>
<dbReference type="STRING" id="333140.AWW68_00560"/>